<accession>A0A937D3T4</accession>
<dbReference type="AlphaFoldDB" id="A0A937D3T4"/>
<evidence type="ECO:0000313" key="2">
    <source>
        <dbReference type="Proteomes" id="UP000605848"/>
    </source>
</evidence>
<comment type="caution">
    <text evidence="1">The sequence shown here is derived from an EMBL/GenBank/DDBJ whole genome shotgun (WGS) entry which is preliminary data.</text>
</comment>
<dbReference type="RefSeq" id="WP_202065830.1">
    <property type="nucleotide sequence ID" value="NZ_JAEQMY010000150.1"/>
</dbReference>
<gene>
    <name evidence="1" type="ORF">JKG68_29965</name>
</gene>
<organism evidence="1 2">
    <name type="scientific">Microvirga aerilata</name>
    <dbReference type="NCBI Taxonomy" id="670292"/>
    <lineage>
        <taxon>Bacteria</taxon>
        <taxon>Pseudomonadati</taxon>
        <taxon>Pseudomonadota</taxon>
        <taxon>Alphaproteobacteria</taxon>
        <taxon>Hyphomicrobiales</taxon>
        <taxon>Methylobacteriaceae</taxon>
        <taxon>Microvirga</taxon>
    </lineage>
</organism>
<keyword evidence="2" id="KW-1185">Reference proteome</keyword>
<protein>
    <submittedName>
        <fullName evidence="1">Uncharacterized protein</fullName>
    </submittedName>
</protein>
<reference evidence="1" key="1">
    <citation type="submission" date="2021-01" db="EMBL/GenBank/DDBJ databases">
        <title>Microvirga sp.</title>
        <authorList>
            <person name="Kim M.K."/>
        </authorList>
    </citation>
    <scope>NUCLEOTIDE SEQUENCE</scope>
    <source>
        <strain evidence="1">5420S-16</strain>
    </source>
</reference>
<evidence type="ECO:0000313" key="1">
    <source>
        <dbReference type="EMBL" id="MBL0408122.1"/>
    </source>
</evidence>
<name>A0A937D3T4_9HYPH</name>
<sequence>MLKPFSRYLKAVEEYLPSEHHPLLRNSLYLAILDWYTDGVDPREAAARISNAVAG</sequence>
<proteinExistence type="predicted"/>
<dbReference type="Proteomes" id="UP000605848">
    <property type="component" value="Unassembled WGS sequence"/>
</dbReference>
<dbReference type="EMBL" id="JAEQMY010000150">
    <property type="protein sequence ID" value="MBL0408122.1"/>
    <property type="molecule type" value="Genomic_DNA"/>
</dbReference>